<name>A0A7W7BQF6_9MICO</name>
<evidence type="ECO:0000256" key="1">
    <source>
        <dbReference type="SAM" id="Phobius"/>
    </source>
</evidence>
<proteinExistence type="predicted"/>
<comment type="caution">
    <text evidence="2">The sequence shown here is derived from an EMBL/GenBank/DDBJ whole genome shotgun (WGS) entry which is preliminary data.</text>
</comment>
<evidence type="ECO:0000313" key="3">
    <source>
        <dbReference type="Proteomes" id="UP000573729"/>
    </source>
</evidence>
<reference evidence="2 3" key="1">
    <citation type="submission" date="2020-08" db="EMBL/GenBank/DDBJ databases">
        <title>Sequencing the genomes of 1000 actinobacteria strains.</title>
        <authorList>
            <person name="Klenk H.-P."/>
        </authorList>
    </citation>
    <scope>NUCLEOTIDE SEQUENCE [LARGE SCALE GENOMIC DNA]</scope>
    <source>
        <strain evidence="2 3">DSM 24947</strain>
    </source>
</reference>
<dbReference type="Proteomes" id="UP000573729">
    <property type="component" value="Unassembled WGS sequence"/>
</dbReference>
<accession>A0A7W7BQF6</accession>
<dbReference type="AlphaFoldDB" id="A0A7W7BQF6"/>
<dbReference type="EMBL" id="JACHMD010000001">
    <property type="protein sequence ID" value="MBB4666941.1"/>
    <property type="molecule type" value="Genomic_DNA"/>
</dbReference>
<feature type="transmembrane region" description="Helical" evidence="1">
    <location>
        <begin position="20"/>
        <end position="40"/>
    </location>
</feature>
<keyword evidence="3" id="KW-1185">Reference proteome</keyword>
<evidence type="ECO:0000313" key="2">
    <source>
        <dbReference type="EMBL" id="MBB4666941.1"/>
    </source>
</evidence>
<protein>
    <submittedName>
        <fullName evidence="2">Uncharacterized protein</fullName>
    </submittedName>
</protein>
<gene>
    <name evidence="2" type="ORF">BKA24_001650</name>
</gene>
<keyword evidence="1" id="KW-1133">Transmembrane helix</keyword>
<keyword evidence="1" id="KW-0472">Membrane</keyword>
<organism evidence="2 3">
    <name type="scientific">Microbacterium marinum</name>
    <dbReference type="NCBI Taxonomy" id="421115"/>
    <lineage>
        <taxon>Bacteria</taxon>
        <taxon>Bacillati</taxon>
        <taxon>Actinomycetota</taxon>
        <taxon>Actinomycetes</taxon>
        <taxon>Micrococcales</taxon>
        <taxon>Microbacteriaceae</taxon>
        <taxon>Microbacterium</taxon>
    </lineage>
</organism>
<keyword evidence="1" id="KW-0812">Transmembrane</keyword>
<sequence>MAVPGDGVVLARGASVDGDVVFDMIPAFMFGAVGTVGNLAERARLLGVSPSVLLETLGDRV</sequence>